<organism evidence="2 3">
    <name type="scientific">Amylocarpus encephaloides</name>
    <dbReference type="NCBI Taxonomy" id="45428"/>
    <lineage>
        <taxon>Eukaryota</taxon>
        <taxon>Fungi</taxon>
        <taxon>Dikarya</taxon>
        <taxon>Ascomycota</taxon>
        <taxon>Pezizomycotina</taxon>
        <taxon>Leotiomycetes</taxon>
        <taxon>Helotiales</taxon>
        <taxon>Helotiales incertae sedis</taxon>
        <taxon>Amylocarpus</taxon>
    </lineage>
</organism>
<feature type="signal peptide" evidence="1">
    <location>
        <begin position="1"/>
        <end position="34"/>
    </location>
</feature>
<evidence type="ECO:0000256" key="1">
    <source>
        <dbReference type="SAM" id="SignalP"/>
    </source>
</evidence>
<evidence type="ECO:0000313" key="2">
    <source>
        <dbReference type="EMBL" id="KAG9231335.1"/>
    </source>
</evidence>
<dbReference type="EMBL" id="MU251609">
    <property type="protein sequence ID" value="KAG9231335.1"/>
    <property type="molecule type" value="Genomic_DNA"/>
</dbReference>
<evidence type="ECO:0008006" key="4">
    <source>
        <dbReference type="Google" id="ProtNLM"/>
    </source>
</evidence>
<keyword evidence="1" id="KW-0732">Signal</keyword>
<gene>
    <name evidence="2" type="ORF">BJ875DRAFT_469810</name>
</gene>
<reference evidence="2" key="1">
    <citation type="journal article" date="2021" name="IMA Fungus">
        <title>Genomic characterization of three marine fungi, including Emericellopsis atlantica sp. nov. with signatures of a generalist lifestyle and marine biomass degradation.</title>
        <authorList>
            <person name="Hagestad O.C."/>
            <person name="Hou L."/>
            <person name="Andersen J.H."/>
            <person name="Hansen E.H."/>
            <person name="Altermark B."/>
            <person name="Li C."/>
            <person name="Kuhnert E."/>
            <person name="Cox R.J."/>
            <person name="Crous P.W."/>
            <person name="Spatafora J.W."/>
            <person name="Lail K."/>
            <person name="Amirebrahimi M."/>
            <person name="Lipzen A."/>
            <person name="Pangilinan J."/>
            <person name="Andreopoulos W."/>
            <person name="Hayes R.D."/>
            <person name="Ng V."/>
            <person name="Grigoriev I.V."/>
            <person name="Jackson S.A."/>
            <person name="Sutton T.D.S."/>
            <person name="Dobson A.D.W."/>
            <person name="Rama T."/>
        </authorList>
    </citation>
    <scope>NUCLEOTIDE SEQUENCE</scope>
    <source>
        <strain evidence="2">TRa018bII</strain>
    </source>
</reference>
<proteinExistence type="predicted"/>
<comment type="caution">
    <text evidence="2">The sequence shown here is derived from an EMBL/GenBank/DDBJ whole genome shotgun (WGS) entry which is preliminary data.</text>
</comment>
<dbReference type="Proteomes" id="UP000824998">
    <property type="component" value="Unassembled WGS sequence"/>
</dbReference>
<protein>
    <recommendedName>
        <fullName evidence="4">Secreted protein</fullName>
    </recommendedName>
</protein>
<accession>A0A9P7YDX9</accession>
<dbReference type="AlphaFoldDB" id="A0A9P7YDX9"/>
<sequence length="70" mass="8015">MRIPNERRALPRIGRIEFICLLLLALGQCHFLLGKPCRAQGHRSGQIQSMVNFSKGVHAMKVDHDHDHME</sequence>
<evidence type="ECO:0000313" key="3">
    <source>
        <dbReference type="Proteomes" id="UP000824998"/>
    </source>
</evidence>
<feature type="chain" id="PRO_5040464069" description="Secreted protein" evidence="1">
    <location>
        <begin position="35"/>
        <end position="70"/>
    </location>
</feature>
<name>A0A9P7YDX9_9HELO</name>
<keyword evidence="3" id="KW-1185">Reference proteome</keyword>